<dbReference type="InterPro" id="IPR058240">
    <property type="entry name" value="rSAM_sf"/>
</dbReference>
<keyword evidence="4" id="KW-0408">Iron</keyword>
<evidence type="ECO:0000256" key="5">
    <source>
        <dbReference type="ARBA" id="ARBA00023014"/>
    </source>
</evidence>
<evidence type="ECO:0000256" key="4">
    <source>
        <dbReference type="ARBA" id="ARBA00023004"/>
    </source>
</evidence>
<dbReference type="KEGG" id="dic:Dpoa569_0001481"/>
<dbReference type="Gene3D" id="3.20.20.70">
    <property type="entry name" value="Aldolase class I"/>
    <property type="match status" value="1"/>
</dbReference>
<dbReference type="InterPro" id="IPR029044">
    <property type="entry name" value="Nucleotide-diphossugar_trans"/>
</dbReference>
<dbReference type="SUPFAM" id="SSF102114">
    <property type="entry name" value="Radical SAM enzymes"/>
    <property type="match status" value="1"/>
</dbReference>
<evidence type="ECO:0000256" key="2">
    <source>
        <dbReference type="ARBA" id="ARBA00022691"/>
    </source>
</evidence>
<dbReference type="GO" id="GO:0051536">
    <property type="term" value="F:iron-sulfur cluster binding"/>
    <property type="evidence" value="ECO:0007669"/>
    <property type="project" value="UniProtKB-KW"/>
</dbReference>
<dbReference type="CDD" id="cd00761">
    <property type="entry name" value="Glyco_tranf_GTA_type"/>
    <property type="match status" value="1"/>
</dbReference>
<keyword evidence="8" id="KW-1185">Reference proteome</keyword>
<keyword evidence="5" id="KW-0411">Iron-sulfur</keyword>
<gene>
    <name evidence="7" type="ORF">Dpoa569_0001481</name>
</gene>
<dbReference type="SFLD" id="SFLDG01067">
    <property type="entry name" value="SPASM/twitch_domain_containing"/>
    <property type="match status" value="1"/>
</dbReference>
<dbReference type="SUPFAM" id="SSF53448">
    <property type="entry name" value="Nucleotide-diphospho-sugar transferases"/>
    <property type="match status" value="1"/>
</dbReference>
<dbReference type="PANTHER" id="PTHR22916:SF3">
    <property type="entry name" value="UDP-GLCNAC:BETAGAL BETA-1,3-N-ACETYLGLUCOSAMINYLTRANSFERASE-LIKE PROTEIN 1"/>
    <property type="match status" value="1"/>
</dbReference>
<dbReference type="GO" id="GO:0046872">
    <property type="term" value="F:metal ion binding"/>
    <property type="evidence" value="ECO:0007669"/>
    <property type="project" value="UniProtKB-KW"/>
</dbReference>
<dbReference type="InterPro" id="IPR001173">
    <property type="entry name" value="Glyco_trans_2-like"/>
</dbReference>
<evidence type="ECO:0000313" key="8">
    <source>
        <dbReference type="Proteomes" id="UP000320591"/>
    </source>
</evidence>
<dbReference type="AlphaFoldDB" id="A0A5B8HK89"/>
<reference evidence="7 8" key="1">
    <citation type="journal article" date="2019" name="Environ. Microbiol.">
        <title>The phytopathogenic nature of Dickeya aquatica 174/2 and the dynamic early evolution of Dickeya pathogenicity.</title>
        <authorList>
            <person name="Duprey A."/>
            <person name="Taib N."/>
            <person name="Leonard S."/>
            <person name="Garin T."/>
            <person name="Flandrois J.P."/>
            <person name="Nasser W."/>
            <person name="Brochier-Armanet C."/>
            <person name="Reverchon S."/>
        </authorList>
    </citation>
    <scope>NUCLEOTIDE SEQUENCE [LARGE SCALE GENOMIC DNA]</scope>
    <source>
        <strain evidence="7 8">NCPPB 569</strain>
    </source>
</reference>
<accession>A0A5B8HK89</accession>
<protein>
    <submittedName>
        <fullName evidence="7">Glycosyltransferase</fullName>
    </submittedName>
</protein>
<dbReference type="STRING" id="568768.GCA_000406125_02380"/>
<proteinExistence type="predicted"/>
<organism evidence="7 8">
    <name type="scientific">Dickeya poaceiphila</name>
    <dbReference type="NCBI Taxonomy" id="568768"/>
    <lineage>
        <taxon>Bacteria</taxon>
        <taxon>Pseudomonadati</taxon>
        <taxon>Pseudomonadota</taxon>
        <taxon>Gammaproteobacteria</taxon>
        <taxon>Enterobacterales</taxon>
        <taxon>Pectobacteriaceae</taxon>
        <taxon>Dickeya</taxon>
    </lineage>
</organism>
<sequence length="787" mass="89975">MSSKEQTAYTPIHVHQIDDVERFFSIVIPVFNGEKFIRDCLLSLEKQVALSNGTNFEVIVVDDCSDDNTIEILKNSNCCFNISVYSTQKNSGPGIARNIGISTARGKWIIFLDSDDALKDDALYSLYEYIKTHDTQVVGFNWQYGGAHSAGKSGNRTDFGSLSKNKRELISDYLSLKMDGSVIYSTIEKKLIVDNNVFFFDGFHEDVDFMLKIYFLAEKISIFDKIVYIKNNRQDSIINNIKNEHIIGFFRAFEEIRSFLLTKNALSSVLNKQLFMGVVGLIATRVREIQKLNPVNKLELYHLIYDQWKGVEGHFNTNRKVLIETKYWMIYRKFISVMEHDQANAVTVLDKFMDEIKEKSWSCFDLHHSLFLAPDEIRTCCKRFFVNGIMKGDVVLLNNSKSDSPDFSEENILNAKRELYLRLNKGEASECNGCPFLEFKSWGGIEKVAPKYLSLEYHSVCNMKCEYCNDTYYGGKKPSYDVYGLIKSIDLSQCESIVWGGGEPTIFQGFSESLTYISDKFPLVKQRVITNATKYIKELNDAIDKDQAITVTSIDAGTREKFIEVRKNKNFDRVINNLVRYSSKNSKNVTIKYIFTDNNNDVEEVYAFVSLIAKNKLSKCNFQISYNFKKEKIDIKSATSAVLLYGLLVKEHCRYVFFDDLLRQRLSAVSSDEYASLINNLDTLGYSDIVANKEHYSEIIIWGAGAQTNLLLNSTMFFKTVKVKFIVDNTPSKINTSLNGIDIFHPEKLLECDTPILISAVQASPRILEVFEQMGISRNRLITGLIL</sequence>
<dbReference type="Pfam" id="PF00535">
    <property type="entry name" value="Glycos_transf_2"/>
    <property type="match status" value="1"/>
</dbReference>
<keyword evidence="3" id="KW-0479">Metal-binding</keyword>
<dbReference type="PROSITE" id="PS51918">
    <property type="entry name" value="RADICAL_SAM"/>
    <property type="match status" value="1"/>
</dbReference>
<dbReference type="EMBL" id="CP042220">
    <property type="protein sequence ID" value="QDX29676.1"/>
    <property type="molecule type" value="Genomic_DNA"/>
</dbReference>
<dbReference type="PANTHER" id="PTHR22916">
    <property type="entry name" value="GLYCOSYLTRANSFERASE"/>
    <property type="match status" value="1"/>
</dbReference>
<dbReference type="SFLD" id="SFLDS00029">
    <property type="entry name" value="Radical_SAM"/>
    <property type="match status" value="1"/>
</dbReference>
<evidence type="ECO:0000256" key="3">
    <source>
        <dbReference type="ARBA" id="ARBA00022723"/>
    </source>
</evidence>
<dbReference type="CDD" id="cd01335">
    <property type="entry name" value="Radical_SAM"/>
    <property type="match status" value="1"/>
</dbReference>
<feature type="domain" description="Radical SAM core" evidence="6">
    <location>
        <begin position="447"/>
        <end position="659"/>
    </location>
</feature>
<evidence type="ECO:0000256" key="1">
    <source>
        <dbReference type="ARBA" id="ARBA00001966"/>
    </source>
</evidence>
<dbReference type="Gene3D" id="3.40.50.720">
    <property type="entry name" value="NAD(P)-binding Rossmann-like Domain"/>
    <property type="match status" value="1"/>
</dbReference>
<comment type="cofactor">
    <cofactor evidence="1">
        <name>[4Fe-4S] cluster</name>
        <dbReference type="ChEBI" id="CHEBI:49883"/>
    </cofactor>
</comment>
<keyword evidence="7" id="KW-0808">Transferase</keyword>
<dbReference type="Pfam" id="PF04055">
    <property type="entry name" value="Radical_SAM"/>
    <property type="match status" value="1"/>
</dbReference>
<keyword evidence="2" id="KW-0949">S-adenosyl-L-methionine</keyword>
<dbReference type="Gene3D" id="3.90.550.10">
    <property type="entry name" value="Spore Coat Polysaccharide Biosynthesis Protein SpsA, Chain A"/>
    <property type="match status" value="1"/>
</dbReference>
<dbReference type="InterPro" id="IPR013785">
    <property type="entry name" value="Aldolase_TIM"/>
</dbReference>
<evidence type="ECO:0000313" key="7">
    <source>
        <dbReference type="EMBL" id="QDX29676.1"/>
    </source>
</evidence>
<dbReference type="Proteomes" id="UP000320591">
    <property type="component" value="Chromosome"/>
</dbReference>
<name>A0A5B8HK89_9GAMM</name>
<dbReference type="GO" id="GO:0016758">
    <property type="term" value="F:hexosyltransferase activity"/>
    <property type="evidence" value="ECO:0007669"/>
    <property type="project" value="UniProtKB-ARBA"/>
</dbReference>
<dbReference type="RefSeq" id="WP_050569461.1">
    <property type="nucleotide sequence ID" value="NZ_CM001975.1"/>
</dbReference>
<dbReference type="InterPro" id="IPR007197">
    <property type="entry name" value="rSAM"/>
</dbReference>
<dbReference type="OrthoDB" id="9801954at2"/>
<evidence type="ECO:0000259" key="6">
    <source>
        <dbReference type="PROSITE" id="PS51918"/>
    </source>
</evidence>